<feature type="region of interest" description="Disordered" evidence="2">
    <location>
        <begin position="92"/>
        <end position="112"/>
    </location>
</feature>
<gene>
    <name evidence="3" type="ORF">ECRASSUSDP1_LOCUS740</name>
</gene>
<evidence type="ECO:0000256" key="1">
    <source>
        <dbReference type="SAM" id="Coils"/>
    </source>
</evidence>
<dbReference type="Proteomes" id="UP001295684">
    <property type="component" value="Unassembled WGS sequence"/>
</dbReference>
<feature type="region of interest" description="Disordered" evidence="2">
    <location>
        <begin position="1"/>
        <end position="56"/>
    </location>
</feature>
<organism evidence="3 4">
    <name type="scientific">Euplotes crassus</name>
    <dbReference type="NCBI Taxonomy" id="5936"/>
    <lineage>
        <taxon>Eukaryota</taxon>
        <taxon>Sar</taxon>
        <taxon>Alveolata</taxon>
        <taxon>Ciliophora</taxon>
        <taxon>Intramacronucleata</taxon>
        <taxon>Spirotrichea</taxon>
        <taxon>Hypotrichia</taxon>
        <taxon>Euplotida</taxon>
        <taxon>Euplotidae</taxon>
        <taxon>Moneuplotes</taxon>
    </lineage>
</organism>
<name>A0AAD1U5L1_EUPCR</name>
<feature type="coiled-coil region" evidence="1">
    <location>
        <begin position="438"/>
        <end position="472"/>
    </location>
</feature>
<keyword evidence="1" id="KW-0175">Coiled coil</keyword>
<feature type="compositionally biased region" description="Basic residues" evidence="2">
    <location>
        <begin position="577"/>
        <end position="588"/>
    </location>
</feature>
<comment type="caution">
    <text evidence="3">The sequence shown here is derived from an EMBL/GenBank/DDBJ whole genome shotgun (WGS) entry which is preliminary data.</text>
</comment>
<feature type="compositionally biased region" description="Basic residues" evidence="2">
    <location>
        <begin position="1"/>
        <end position="11"/>
    </location>
</feature>
<feature type="compositionally biased region" description="Polar residues" evidence="2">
    <location>
        <begin position="31"/>
        <end position="47"/>
    </location>
</feature>
<feature type="compositionally biased region" description="Polar residues" evidence="2">
    <location>
        <begin position="162"/>
        <end position="176"/>
    </location>
</feature>
<dbReference type="AlphaFoldDB" id="A0AAD1U5L1"/>
<feature type="compositionally biased region" description="Polar residues" evidence="2">
    <location>
        <begin position="589"/>
        <end position="607"/>
    </location>
</feature>
<evidence type="ECO:0000313" key="4">
    <source>
        <dbReference type="Proteomes" id="UP001295684"/>
    </source>
</evidence>
<accession>A0AAD1U5L1</accession>
<feature type="region of interest" description="Disordered" evidence="2">
    <location>
        <begin position="162"/>
        <end position="181"/>
    </location>
</feature>
<keyword evidence="4" id="KW-1185">Reference proteome</keyword>
<protein>
    <submittedName>
        <fullName evidence="3">Uncharacterized protein</fullName>
    </submittedName>
</protein>
<evidence type="ECO:0000256" key="2">
    <source>
        <dbReference type="SAM" id="MobiDB-lite"/>
    </source>
</evidence>
<feature type="region of interest" description="Disordered" evidence="2">
    <location>
        <begin position="524"/>
        <end position="607"/>
    </location>
</feature>
<evidence type="ECO:0000313" key="3">
    <source>
        <dbReference type="EMBL" id="CAI2359449.1"/>
    </source>
</evidence>
<reference evidence="3" key="1">
    <citation type="submission" date="2023-07" db="EMBL/GenBank/DDBJ databases">
        <authorList>
            <consortium name="AG Swart"/>
            <person name="Singh M."/>
            <person name="Singh A."/>
            <person name="Seah K."/>
            <person name="Emmerich C."/>
        </authorList>
    </citation>
    <scope>NUCLEOTIDE SEQUENCE</scope>
    <source>
        <strain evidence="3">DP1</strain>
    </source>
</reference>
<sequence length="617" mass="71978">MKKMRVSKRISPKFQNPTKVSFHTKPELVSNPRSYQSQKVSKRNSPISKDKAVEYEEIDPQKEGIIEYEECQDSALTNPKMRNKEYATLDLLSNSDDQNERQESLYTQNIDENPNKLANEENARTTTEEDIMMFSRPIYNFGHPPESSSTKYIGTTTTKENLETGSTNIKPTTGNTDDSRDRIDAVREPRSEVNPLHEYGLLSKRRQDSATTATFGNRPWNSKSATFNFSKNKEDDFMETVANAIDFFSDKVENKEEQKSNRRYQANLKPTHHSRKKETVRSIDLGLNKTIYNRNPPKILSPQVETKKFGLNKKMTYIETNEPQNKNIGQYYYSKEHFQENSTARFRHDANKLLEDKQRERICTENSNMNNTGYDKHYNSPKFPMSDTFFDKNKASDEESARAIPPMTNTNISSDNYLMEDSMNMAMDNQEKPSFCDYNKLQYEFFKLKNQHEELKKKYKKTKVALHQSEINNKELKICSKYFEDLYNKERRIRNAETAFKKILSDMYEEEQPYMSSDMTKVFSYHSKPTSPEPKTTSHKNRQKQKNTSGLELRTEDFGSKPMSPPTIRTDLFSNHKSIKNKAKRSRRGQLNLSMGNQSNNLNFSKSGSKNNFFLYK</sequence>
<dbReference type="EMBL" id="CAMPGE010000695">
    <property type="protein sequence ID" value="CAI2359449.1"/>
    <property type="molecule type" value="Genomic_DNA"/>
</dbReference>
<proteinExistence type="predicted"/>